<sequence>MIKSILLPIDGSPYAEAVLQYGKYLAENLDAALHVLTVVDIRLYEWNLAAGTDSFVPVIPSTEFQEESQRVQEERAEQILKKAEQILKPTGLSYDLNKRSGIPVDEICQLARTNDLVIMGVRGEYERWRNKMLGATVEAVTRQITTSTLLVDKTFQPFETIICGYDGSSFAIKALQISAYLASAMKKGLNVITVSDDPDEGKEVLDEAARYLQPYKTPFKLILEKGDVTEEIIALRKSIDKPSLIIIGSYGHSRLREAILGSITVEVMRKAEKPIIL</sequence>
<dbReference type="PRINTS" id="PR01438">
    <property type="entry name" value="UNVRSLSTRESS"/>
</dbReference>
<feature type="non-terminal residue" evidence="3">
    <location>
        <position position="277"/>
    </location>
</feature>
<name>A0A7V5PR71_CALAY</name>
<dbReference type="Pfam" id="PF00582">
    <property type="entry name" value="Usp"/>
    <property type="match status" value="2"/>
</dbReference>
<dbReference type="InterPro" id="IPR006016">
    <property type="entry name" value="UspA"/>
</dbReference>
<comment type="similarity">
    <text evidence="1">Belongs to the universal stress protein A family.</text>
</comment>
<proteinExistence type="inferred from homology"/>
<feature type="domain" description="UspA" evidence="2">
    <location>
        <begin position="158"/>
        <end position="276"/>
    </location>
</feature>
<dbReference type="Gene3D" id="3.40.50.12370">
    <property type="match status" value="1"/>
</dbReference>
<dbReference type="PANTHER" id="PTHR46268">
    <property type="entry name" value="STRESS RESPONSE PROTEIN NHAX"/>
    <property type="match status" value="1"/>
</dbReference>
<dbReference type="SUPFAM" id="SSF52402">
    <property type="entry name" value="Adenine nucleotide alpha hydrolases-like"/>
    <property type="match status" value="2"/>
</dbReference>
<dbReference type="Proteomes" id="UP000886124">
    <property type="component" value="Unassembled WGS sequence"/>
</dbReference>
<evidence type="ECO:0000259" key="2">
    <source>
        <dbReference type="Pfam" id="PF00582"/>
    </source>
</evidence>
<protein>
    <submittedName>
        <fullName evidence="3">Universal stress protein</fullName>
    </submittedName>
</protein>
<dbReference type="AlphaFoldDB" id="A0A7V5PR71"/>
<organism evidence="3">
    <name type="scientific">Caldithrix abyssi</name>
    <dbReference type="NCBI Taxonomy" id="187145"/>
    <lineage>
        <taxon>Bacteria</taxon>
        <taxon>Pseudomonadati</taxon>
        <taxon>Calditrichota</taxon>
        <taxon>Calditrichia</taxon>
        <taxon>Calditrichales</taxon>
        <taxon>Calditrichaceae</taxon>
        <taxon>Caldithrix</taxon>
    </lineage>
</organism>
<gene>
    <name evidence="3" type="ORF">ENJ89_11185</name>
</gene>
<feature type="domain" description="UspA" evidence="2">
    <location>
        <begin position="1"/>
        <end position="151"/>
    </location>
</feature>
<accession>A0A7V5PR71</accession>
<dbReference type="PANTHER" id="PTHR46268:SF6">
    <property type="entry name" value="UNIVERSAL STRESS PROTEIN UP12"/>
    <property type="match status" value="1"/>
</dbReference>
<reference evidence="3" key="1">
    <citation type="journal article" date="2020" name="mSystems">
        <title>Genome- and Community-Level Interaction Insights into Carbon Utilization and Element Cycling Functions of Hydrothermarchaeota in Hydrothermal Sediment.</title>
        <authorList>
            <person name="Zhou Z."/>
            <person name="Liu Y."/>
            <person name="Xu W."/>
            <person name="Pan J."/>
            <person name="Luo Z.H."/>
            <person name="Li M."/>
        </authorList>
    </citation>
    <scope>NUCLEOTIDE SEQUENCE [LARGE SCALE GENOMIC DNA]</scope>
    <source>
        <strain evidence="3">HyVt-527</strain>
    </source>
</reference>
<comment type="caution">
    <text evidence="3">The sequence shown here is derived from an EMBL/GenBank/DDBJ whole genome shotgun (WGS) entry which is preliminary data.</text>
</comment>
<dbReference type="InterPro" id="IPR006015">
    <property type="entry name" value="Universal_stress_UspA"/>
</dbReference>
<evidence type="ECO:0000256" key="1">
    <source>
        <dbReference type="ARBA" id="ARBA00008791"/>
    </source>
</evidence>
<dbReference type="EMBL" id="DROD01000705">
    <property type="protein sequence ID" value="HHJ53749.1"/>
    <property type="molecule type" value="Genomic_DNA"/>
</dbReference>
<evidence type="ECO:0000313" key="3">
    <source>
        <dbReference type="EMBL" id="HHJ53749.1"/>
    </source>
</evidence>
<dbReference type="CDD" id="cd00293">
    <property type="entry name" value="USP-like"/>
    <property type="match status" value="2"/>
</dbReference>